<evidence type="ECO:0000313" key="8">
    <source>
        <dbReference type="Proteomes" id="UP000215563"/>
    </source>
</evidence>
<dbReference type="InterPro" id="IPR051677">
    <property type="entry name" value="AfsR-DnrI-RedD_regulator"/>
</dbReference>
<dbReference type="GO" id="GO:0003677">
    <property type="term" value="F:DNA binding"/>
    <property type="evidence" value="ECO:0007669"/>
    <property type="project" value="UniProtKB-UniRule"/>
</dbReference>
<dbReference type="SUPFAM" id="SSF48452">
    <property type="entry name" value="TPR-like"/>
    <property type="match status" value="1"/>
</dbReference>
<keyword evidence="4" id="KW-0804">Transcription</keyword>
<dbReference type="CDD" id="cd15831">
    <property type="entry name" value="BTAD"/>
    <property type="match status" value="1"/>
</dbReference>
<dbReference type="InterPro" id="IPR001867">
    <property type="entry name" value="OmpR/PhoB-type_DNA-bd"/>
</dbReference>
<dbReference type="InterPro" id="IPR005158">
    <property type="entry name" value="BTAD"/>
</dbReference>
<dbReference type="Pfam" id="PF00486">
    <property type="entry name" value="Trans_reg_C"/>
    <property type="match status" value="1"/>
</dbReference>
<comment type="caution">
    <text evidence="7">The sequence shown here is derived from an EMBL/GenBank/DDBJ whole genome shotgun (WGS) entry which is preliminary data.</text>
</comment>
<accession>A0A229RSM3</accession>
<dbReference type="SMART" id="SM01043">
    <property type="entry name" value="BTAD"/>
    <property type="match status" value="1"/>
</dbReference>
<dbReference type="Proteomes" id="UP000215563">
    <property type="component" value="Unassembled WGS sequence"/>
</dbReference>
<keyword evidence="8" id="KW-1185">Reference proteome</keyword>
<evidence type="ECO:0000259" key="6">
    <source>
        <dbReference type="PROSITE" id="PS51755"/>
    </source>
</evidence>
<evidence type="ECO:0000256" key="2">
    <source>
        <dbReference type="ARBA" id="ARBA00023015"/>
    </source>
</evidence>
<proteinExistence type="inferred from homology"/>
<dbReference type="EMBL" id="NMQU01000047">
    <property type="protein sequence ID" value="OXM49673.1"/>
    <property type="molecule type" value="Genomic_DNA"/>
</dbReference>
<dbReference type="PROSITE" id="PS51755">
    <property type="entry name" value="OMPR_PHOB"/>
    <property type="match status" value="1"/>
</dbReference>
<dbReference type="PANTHER" id="PTHR35807:SF1">
    <property type="entry name" value="TRANSCRIPTIONAL REGULATOR REDD"/>
    <property type="match status" value="1"/>
</dbReference>
<evidence type="ECO:0000256" key="4">
    <source>
        <dbReference type="ARBA" id="ARBA00023163"/>
    </source>
</evidence>
<evidence type="ECO:0000256" key="5">
    <source>
        <dbReference type="PROSITE-ProRule" id="PRU01091"/>
    </source>
</evidence>
<dbReference type="InterPro" id="IPR036388">
    <property type="entry name" value="WH-like_DNA-bd_sf"/>
</dbReference>
<name>A0A229RSM3_AMYAL</name>
<keyword evidence="2" id="KW-0805">Transcription regulation</keyword>
<sequence length="267" mass="29509">MKVKLLGPFEMTSATGTRIVLPGFKLRSLLALLCLHAGRVVSADQLVRSLWDQAPRTAQTAVQVYVSKLRKLLGAAGVEGSVLITRSPGYLLDARHLTTDRDEFESLVAIAASAEAEGSPERASELLGNALTLWEGPALGDLRSLPAVERVARQIDERRIVVCERRLGLEFGLGRLSTVISEIYGLIESYPLWENLYYYLMISLYQTGRTADSLRAYQQLREALVDALGMEPSAQLQRLHRSVLARDKWLDAGHGESGTQRLVSMTM</sequence>
<dbReference type="OrthoDB" id="4336084at2"/>
<dbReference type="GO" id="GO:0000160">
    <property type="term" value="P:phosphorelay signal transduction system"/>
    <property type="evidence" value="ECO:0007669"/>
    <property type="project" value="InterPro"/>
</dbReference>
<evidence type="ECO:0000256" key="3">
    <source>
        <dbReference type="ARBA" id="ARBA00023125"/>
    </source>
</evidence>
<gene>
    <name evidence="7" type="ORF">CFP75_18050</name>
</gene>
<dbReference type="SMART" id="SM00862">
    <property type="entry name" value="Trans_reg_C"/>
    <property type="match status" value="1"/>
</dbReference>
<keyword evidence="3 5" id="KW-0238">DNA-binding</keyword>
<dbReference type="Gene3D" id="1.25.40.10">
    <property type="entry name" value="Tetratricopeptide repeat domain"/>
    <property type="match status" value="1"/>
</dbReference>
<dbReference type="Gene3D" id="1.10.10.10">
    <property type="entry name" value="Winged helix-like DNA-binding domain superfamily/Winged helix DNA-binding domain"/>
    <property type="match status" value="1"/>
</dbReference>
<dbReference type="GO" id="GO:0006355">
    <property type="term" value="P:regulation of DNA-templated transcription"/>
    <property type="evidence" value="ECO:0007669"/>
    <property type="project" value="InterPro"/>
</dbReference>
<dbReference type="PANTHER" id="PTHR35807">
    <property type="entry name" value="TRANSCRIPTIONAL REGULATOR REDD-RELATED"/>
    <property type="match status" value="1"/>
</dbReference>
<feature type="domain" description="OmpR/PhoB-type" evidence="6">
    <location>
        <begin position="1"/>
        <end position="94"/>
    </location>
</feature>
<evidence type="ECO:0000256" key="1">
    <source>
        <dbReference type="ARBA" id="ARBA00005820"/>
    </source>
</evidence>
<protein>
    <recommendedName>
        <fullName evidence="6">OmpR/PhoB-type domain-containing protein</fullName>
    </recommendedName>
</protein>
<dbReference type="AlphaFoldDB" id="A0A229RSM3"/>
<reference evidence="7 8" key="1">
    <citation type="submission" date="2017-07" db="EMBL/GenBank/DDBJ databases">
        <title>Amycolatopsis alba DSM 44262 Genome sequencing and assembly.</title>
        <authorList>
            <person name="Kaur N."/>
            <person name="Mayilraj S."/>
        </authorList>
    </citation>
    <scope>NUCLEOTIDE SEQUENCE [LARGE SCALE GENOMIC DNA]</scope>
    <source>
        <strain evidence="7 8">DSM 44262</strain>
    </source>
</reference>
<organism evidence="7 8">
    <name type="scientific">Amycolatopsis alba DSM 44262</name>
    <dbReference type="NCBI Taxonomy" id="1125972"/>
    <lineage>
        <taxon>Bacteria</taxon>
        <taxon>Bacillati</taxon>
        <taxon>Actinomycetota</taxon>
        <taxon>Actinomycetes</taxon>
        <taxon>Pseudonocardiales</taxon>
        <taxon>Pseudonocardiaceae</taxon>
        <taxon>Amycolatopsis</taxon>
    </lineage>
</organism>
<dbReference type="InterPro" id="IPR016032">
    <property type="entry name" value="Sig_transdc_resp-reg_C-effctor"/>
</dbReference>
<dbReference type="InterPro" id="IPR011990">
    <property type="entry name" value="TPR-like_helical_dom_sf"/>
</dbReference>
<feature type="DNA-binding region" description="OmpR/PhoB-type" evidence="5">
    <location>
        <begin position="1"/>
        <end position="94"/>
    </location>
</feature>
<dbReference type="RefSeq" id="WP_020634772.1">
    <property type="nucleotide sequence ID" value="NZ_KB913032.1"/>
</dbReference>
<comment type="similarity">
    <text evidence="1">Belongs to the AfsR/DnrI/RedD regulatory family.</text>
</comment>
<dbReference type="Pfam" id="PF03704">
    <property type="entry name" value="BTAD"/>
    <property type="match status" value="1"/>
</dbReference>
<dbReference type="SUPFAM" id="SSF46894">
    <property type="entry name" value="C-terminal effector domain of the bipartite response regulators"/>
    <property type="match status" value="1"/>
</dbReference>
<evidence type="ECO:0000313" key="7">
    <source>
        <dbReference type="EMBL" id="OXM49673.1"/>
    </source>
</evidence>